<dbReference type="CDD" id="cd06503">
    <property type="entry name" value="ATP-synt_Fo_b"/>
    <property type="match status" value="1"/>
</dbReference>
<comment type="function">
    <text evidence="14">F(1)F(0) ATP synthase produces ATP from ADP in the presence of a proton or sodium gradient. F-type ATPases consist of two structural domains, F(1) containing the extramembraneous catalytic core and F(0) containing the membrane proton channel, linked together by a central stalk and a peripheral stalk. During catalysis, ATP synthesis in the catalytic domain of F(1) is coupled via a rotary mechanism of the central stalk subunits to proton translocation.</text>
</comment>
<evidence type="ECO:0000256" key="9">
    <source>
        <dbReference type="ARBA" id="ARBA00022781"/>
    </source>
</evidence>
<evidence type="ECO:0000256" key="13">
    <source>
        <dbReference type="ARBA" id="ARBA00023310"/>
    </source>
</evidence>
<feature type="transmembrane region" description="Helical" evidence="15">
    <location>
        <begin position="12"/>
        <end position="33"/>
    </location>
</feature>
<keyword evidence="9" id="KW-0375">Hydrogen ion transport</keyword>
<dbReference type="Gene3D" id="1.20.5.620">
    <property type="entry name" value="F1F0 ATP synthase subunit B, membrane domain"/>
    <property type="match status" value="1"/>
</dbReference>
<evidence type="ECO:0000256" key="3">
    <source>
        <dbReference type="ARBA" id="ARBA00005513"/>
    </source>
</evidence>
<proteinExistence type="inferred from homology"/>
<evidence type="ECO:0000256" key="15">
    <source>
        <dbReference type="SAM" id="Phobius"/>
    </source>
</evidence>
<dbReference type="GO" id="GO:0016787">
    <property type="term" value="F:hydrolase activity"/>
    <property type="evidence" value="ECO:0007669"/>
    <property type="project" value="UniProtKB-KW"/>
</dbReference>
<dbReference type="EMBL" id="UOFF01000091">
    <property type="protein sequence ID" value="VAW55415.1"/>
    <property type="molecule type" value="Genomic_DNA"/>
</dbReference>
<evidence type="ECO:0000313" key="16">
    <source>
        <dbReference type="EMBL" id="VAW55415.1"/>
    </source>
</evidence>
<evidence type="ECO:0000256" key="7">
    <source>
        <dbReference type="ARBA" id="ARBA00022547"/>
    </source>
</evidence>
<evidence type="ECO:0000256" key="12">
    <source>
        <dbReference type="ARBA" id="ARBA00023136"/>
    </source>
</evidence>
<dbReference type="GO" id="GO:0012505">
    <property type="term" value="C:endomembrane system"/>
    <property type="evidence" value="ECO:0007669"/>
    <property type="project" value="UniProtKB-SubCell"/>
</dbReference>
<comment type="subcellular location">
    <subcellularLocation>
        <location evidence="2">Endomembrane system</location>
    </subcellularLocation>
    <subcellularLocation>
        <location evidence="1">Membrane</location>
        <topology evidence="1">Single-pass membrane protein</topology>
    </subcellularLocation>
</comment>
<sequence length="156" mass="17254">MNINATLIGQSIAFFVFVWFVMKFVWPPLIVALDQRKKTIADGLAAAERGMHEQELAEKAAEVHIKEAKVQASEIVTQAQKRASEIVEEAKDNAKEEAGRVKTAADAEIEQEISRAKEYLRQQVASIAIAGAEKVLKREIDVKAHSAIVDDMIAQI</sequence>
<name>A0A3B0WHV0_9ZZZZ</name>
<dbReference type="Pfam" id="PF00430">
    <property type="entry name" value="ATP-synt_B"/>
    <property type="match status" value="1"/>
</dbReference>
<dbReference type="FunFam" id="1.20.5.620:FF:000001">
    <property type="entry name" value="ATP synthase subunit b"/>
    <property type="match status" value="1"/>
</dbReference>
<evidence type="ECO:0000256" key="11">
    <source>
        <dbReference type="ARBA" id="ARBA00023065"/>
    </source>
</evidence>
<dbReference type="InterPro" id="IPR050059">
    <property type="entry name" value="ATP_synthase_B_chain"/>
</dbReference>
<comment type="similarity">
    <text evidence="3">Belongs to the ATPase B chain family.</text>
</comment>
<dbReference type="PANTHER" id="PTHR33445:SF1">
    <property type="entry name" value="ATP SYNTHASE SUBUNIT B"/>
    <property type="match status" value="1"/>
</dbReference>
<evidence type="ECO:0000256" key="8">
    <source>
        <dbReference type="ARBA" id="ARBA00022692"/>
    </source>
</evidence>
<protein>
    <submittedName>
        <fullName evidence="16">ATP synthase F0 sector subunit b</fullName>
        <ecNumber evidence="16">3.6.3.14</ecNumber>
    </submittedName>
</protein>
<dbReference type="NCBIfam" id="NF004411">
    <property type="entry name" value="PRK05759.1-2"/>
    <property type="match status" value="1"/>
</dbReference>
<accession>A0A3B0WHV0</accession>
<keyword evidence="11" id="KW-0406">Ion transport</keyword>
<evidence type="ECO:0000256" key="4">
    <source>
        <dbReference type="ARBA" id="ARBA00022448"/>
    </source>
</evidence>
<dbReference type="InterPro" id="IPR028987">
    <property type="entry name" value="ATP_synth_B-like_membr_sf"/>
</dbReference>
<organism evidence="16">
    <name type="scientific">hydrothermal vent metagenome</name>
    <dbReference type="NCBI Taxonomy" id="652676"/>
    <lineage>
        <taxon>unclassified sequences</taxon>
        <taxon>metagenomes</taxon>
        <taxon>ecological metagenomes</taxon>
    </lineage>
</organism>
<dbReference type="AlphaFoldDB" id="A0A3B0WHV0"/>
<dbReference type="NCBIfam" id="TIGR01144">
    <property type="entry name" value="ATP_synt_b"/>
    <property type="match status" value="1"/>
</dbReference>
<dbReference type="InterPro" id="IPR005864">
    <property type="entry name" value="ATP_synth_F0_bsu_bac"/>
</dbReference>
<dbReference type="EC" id="3.6.3.14" evidence="16"/>
<evidence type="ECO:0000256" key="10">
    <source>
        <dbReference type="ARBA" id="ARBA00022989"/>
    </source>
</evidence>
<evidence type="ECO:0000256" key="5">
    <source>
        <dbReference type="ARBA" id="ARBA00022475"/>
    </source>
</evidence>
<dbReference type="GO" id="GO:0045259">
    <property type="term" value="C:proton-transporting ATP synthase complex"/>
    <property type="evidence" value="ECO:0007669"/>
    <property type="project" value="UniProtKB-KW"/>
</dbReference>
<evidence type="ECO:0000256" key="6">
    <source>
        <dbReference type="ARBA" id="ARBA00022519"/>
    </source>
</evidence>
<reference evidence="16" key="1">
    <citation type="submission" date="2018-06" db="EMBL/GenBank/DDBJ databases">
        <authorList>
            <person name="Zhirakovskaya E."/>
        </authorList>
    </citation>
    <scope>NUCLEOTIDE SEQUENCE</scope>
</reference>
<dbReference type="SUPFAM" id="SSF81573">
    <property type="entry name" value="F1F0 ATP synthase subunit B, membrane domain"/>
    <property type="match status" value="1"/>
</dbReference>
<keyword evidence="5" id="KW-1003">Cell membrane</keyword>
<dbReference type="HAMAP" id="MF_01398">
    <property type="entry name" value="ATP_synth_b_bprime"/>
    <property type="match status" value="1"/>
</dbReference>
<dbReference type="GO" id="GO:0046961">
    <property type="term" value="F:proton-transporting ATPase activity, rotational mechanism"/>
    <property type="evidence" value="ECO:0007669"/>
    <property type="project" value="TreeGrafter"/>
</dbReference>
<keyword evidence="16" id="KW-0378">Hydrolase</keyword>
<keyword evidence="13" id="KW-0066">ATP synthesis</keyword>
<evidence type="ECO:0000256" key="14">
    <source>
        <dbReference type="ARBA" id="ARBA00025198"/>
    </source>
</evidence>
<dbReference type="InterPro" id="IPR002146">
    <property type="entry name" value="ATP_synth_b/b'su_bac/chlpt"/>
</dbReference>
<keyword evidence="7" id="KW-0138">CF(0)</keyword>
<gene>
    <name evidence="16" type="ORF">MNBD_GAMMA07-656</name>
</gene>
<keyword evidence="4" id="KW-0813">Transport</keyword>
<keyword evidence="6" id="KW-0997">Cell inner membrane</keyword>
<dbReference type="PANTHER" id="PTHR33445">
    <property type="entry name" value="ATP SYNTHASE SUBUNIT B', CHLOROPLASTIC"/>
    <property type="match status" value="1"/>
</dbReference>
<keyword evidence="12 15" id="KW-0472">Membrane</keyword>
<keyword evidence="8 15" id="KW-0812">Transmembrane</keyword>
<keyword evidence="10 15" id="KW-1133">Transmembrane helix</keyword>
<evidence type="ECO:0000256" key="1">
    <source>
        <dbReference type="ARBA" id="ARBA00004167"/>
    </source>
</evidence>
<evidence type="ECO:0000256" key="2">
    <source>
        <dbReference type="ARBA" id="ARBA00004308"/>
    </source>
</evidence>
<dbReference type="GO" id="GO:0015986">
    <property type="term" value="P:proton motive force-driven ATP synthesis"/>
    <property type="evidence" value="ECO:0007669"/>
    <property type="project" value="InterPro"/>
</dbReference>